<evidence type="ECO:0000313" key="2">
    <source>
        <dbReference type="EMBL" id="MBB6096215.1"/>
    </source>
</evidence>
<reference evidence="2 3" key="1">
    <citation type="submission" date="2020-08" db="EMBL/GenBank/DDBJ databases">
        <title>Genomic Encyclopedia of Type Strains, Phase IV (KMG-IV): sequencing the most valuable type-strain genomes for metagenomic binning, comparative biology and taxonomic classification.</title>
        <authorList>
            <person name="Goeker M."/>
        </authorList>
    </citation>
    <scope>NUCLEOTIDE SEQUENCE [LARGE SCALE GENOMIC DNA]</scope>
    <source>
        <strain evidence="2 3">DSM 26723</strain>
    </source>
</reference>
<proteinExistence type="predicted"/>
<dbReference type="Proteomes" id="UP000588068">
    <property type="component" value="Unassembled WGS sequence"/>
</dbReference>
<feature type="signal peptide" evidence="1">
    <location>
        <begin position="1"/>
        <end position="17"/>
    </location>
</feature>
<dbReference type="AlphaFoldDB" id="A0A841HWQ7"/>
<dbReference type="EMBL" id="JACHHZ010000007">
    <property type="protein sequence ID" value="MBB6096215.1"/>
    <property type="molecule type" value="Genomic_DNA"/>
</dbReference>
<comment type="caution">
    <text evidence="2">The sequence shown here is derived from an EMBL/GenBank/DDBJ whole genome shotgun (WGS) entry which is preliminary data.</text>
</comment>
<evidence type="ECO:0000313" key="3">
    <source>
        <dbReference type="Proteomes" id="UP000588068"/>
    </source>
</evidence>
<organism evidence="2 3">
    <name type="scientific">Povalibacter uvarum</name>
    <dbReference type="NCBI Taxonomy" id="732238"/>
    <lineage>
        <taxon>Bacteria</taxon>
        <taxon>Pseudomonadati</taxon>
        <taxon>Pseudomonadota</taxon>
        <taxon>Gammaproteobacteria</taxon>
        <taxon>Steroidobacterales</taxon>
        <taxon>Steroidobacteraceae</taxon>
        <taxon>Povalibacter</taxon>
    </lineage>
</organism>
<feature type="chain" id="PRO_5032323015" evidence="1">
    <location>
        <begin position="18"/>
        <end position="87"/>
    </location>
</feature>
<evidence type="ECO:0000256" key="1">
    <source>
        <dbReference type="SAM" id="SignalP"/>
    </source>
</evidence>
<keyword evidence="1" id="KW-0732">Signal</keyword>
<name>A0A841HWQ7_9GAMM</name>
<accession>A0A841HWQ7</accession>
<dbReference type="PROSITE" id="PS51257">
    <property type="entry name" value="PROKAR_LIPOPROTEIN"/>
    <property type="match status" value="1"/>
</dbReference>
<gene>
    <name evidence="2" type="ORF">HNQ60_005137</name>
</gene>
<sequence length="87" mass="9248">MKILINVLLLLSFVTIAACDGSPQPSAKEAENNASGMPSLLLIEANGSKCECRPHTCPHNLASSCTMTEVKDATGSRCQCTCQCIYL</sequence>
<protein>
    <submittedName>
        <fullName evidence="2">Uncharacterized protein</fullName>
    </submittedName>
</protein>
<keyword evidence="3" id="KW-1185">Reference proteome</keyword>